<reference evidence="3 4" key="1">
    <citation type="submission" date="2019-01" db="EMBL/GenBank/DDBJ databases">
        <title>Sequencing the genomes of 1000 actinobacteria strains.</title>
        <authorList>
            <person name="Klenk H.-P."/>
        </authorList>
    </citation>
    <scope>NUCLEOTIDE SEQUENCE [LARGE SCALE GENOMIC DNA]</scope>
    <source>
        <strain evidence="3 4">DSM 43925</strain>
    </source>
</reference>
<dbReference type="AlphaFoldDB" id="A0A438M206"/>
<evidence type="ECO:0000313" key="4">
    <source>
        <dbReference type="Proteomes" id="UP000284824"/>
    </source>
</evidence>
<dbReference type="RefSeq" id="WP_206641344.1">
    <property type="nucleotide sequence ID" value="NZ_SAUN01000001.1"/>
</dbReference>
<dbReference type="Proteomes" id="UP000284824">
    <property type="component" value="Unassembled WGS sequence"/>
</dbReference>
<sequence>MSGMRYRRLGRDGPLVSVVGVGGNNFGSRLDEDGTKAVVHAALDAGITLFDTADTYGAYGGGDAGDSERLLGAALKGHRDEVVLATKFGMSMGAAYGELGPRGARRYLRHAVEESLRRLGTDRIDLYQYHEPDGVTPLADTLEALSELVAEGKVRYVGCSNMPAWMLADAAWQARWDRRAPFVSTQARYHLLDRGAEQELIPACAAFGVGLLPYYPIANGLLSGKYRRGEPPPPGSRLSWRHGWLTEQALDRVETLTAYAAERGLTLLQVAVGGLAALPQVGSVICGAMTPEQVTANAAAAGWTPDAADLAALDHIVPPGERVV</sequence>
<dbReference type="EMBL" id="SAUN01000001">
    <property type="protein sequence ID" value="RVX39825.1"/>
    <property type="molecule type" value="Genomic_DNA"/>
</dbReference>
<evidence type="ECO:0000256" key="1">
    <source>
        <dbReference type="ARBA" id="ARBA00023002"/>
    </source>
</evidence>
<keyword evidence="4" id="KW-1185">Reference proteome</keyword>
<dbReference type="GO" id="GO:0016491">
    <property type="term" value="F:oxidoreductase activity"/>
    <property type="evidence" value="ECO:0007669"/>
    <property type="project" value="UniProtKB-KW"/>
</dbReference>
<accession>A0A438M206</accession>
<dbReference type="SUPFAM" id="SSF51430">
    <property type="entry name" value="NAD(P)-linked oxidoreductase"/>
    <property type="match status" value="1"/>
</dbReference>
<dbReference type="Gene3D" id="3.20.20.100">
    <property type="entry name" value="NADP-dependent oxidoreductase domain"/>
    <property type="match status" value="1"/>
</dbReference>
<dbReference type="InterPro" id="IPR023210">
    <property type="entry name" value="NADP_OxRdtase_dom"/>
</dbReference>
<evidence type="ECO:0000313" key="3">
    <source>
        <dbReference type="EMBL" id="RVX39825.1"/>
    </source>
</evidence>
<dbReference type="PANTHER" id="PTHR43364:SF4">
    <property type="entry name" value="NAD(P)-LINKED OXIDOREDUCTASE SUPERFAMILY PROTEIN"/>
    <property type="match status" value="1"/>
</dbReference>
<organism evidence="3 4">
    <name type="scientific">Nonomuraea polychroma</name>
    <dbReference type="NCBI Taxonomy" id="46176"/>
    <lineage>
        <taxon>Bacteria</taxon>
        <taxon>Bacillati</taxon>
        <taxon>Actinomycetota</taxon>
        <taxon>Actinomycetes</taxon>
        <taxon>Streptosporangiales</taxon>
        <taxon>Streptosporangiaceae</taxon>
        <taxon>Nonomuraea</taxon>
    </lineage>
</organism>
<name>A0A438M206_9ACTN</name>
<evidence type="ECO:0000259" key="2">
    <source>
        <dbReference type="Pfam" id="PF00248"/>
    </source>
</evidence>
<feature type="domain" description="NADP-dependent oxidoreductase" evidence="2">
    <location>
        <begin position="19"/>
        <end position="316"/>
    </location>
</feature>
<dbReference type="Pfam" id="PF00248">
    <property type="entry name" value="Aldo_ket_red"/>
    <property type="match status" value="1"/>
</dbReference>
<proteinExistence type="predicted"/>
<dbReference type="PANTHER" id="PTHR43364">
    <property type="entry name" value="NADH-SPECIFIC METHYLGLYOXAL REDUCTASE-RELATED"/>
    <property type="match status" value="1"/>
</dbReference>
<gene>
    <name evidence="3" type="ORF">EDD27_2198</name>
</gene>
<comment type="caution">
    <text evidence="3">The sequence shown here is derived from an EMBL/GenBank/DDBJ whole genome shotgun (WGS) entry which is preliminary data.</text>
</comment>
<dbReference type="InterPro" id="IPR036812">
    <property type="entry name" value="NAD(P)_OxRdtase_dom_sf"/>
</dbReference>
<dbReference type="InterPro" id="IPR050523">
    <property type="entry name" value="AKR_Detox_Biosynth"/>
</dbReference>
<keyword evidence="1" id="KW-0560">Oxidoreductase</keyword>
<protein>
    <submittedName>
        <fullName evidence="3">Aryl-alcohol dehydrogenase-like predicted oxidoreductase</fullName>
    </submittedName>
</protein>
<dbReference type="GO" id="GO:0005829">
    <property type="term" value="C:cytosol"/>
    <property type="evidence" value="ECO:0007669"/>
    <property type="project" value="TreeGrafter"/>
</dbReference>